<comment type="cofactor">
    <cofactor evidence="2">
        <name>pyridoxal 5'-phosphate</name>
        <dbReference type="ChEBI" id="CHEBI:597326"/>
    </cofactor>
</comment>
<keyword evidence="22" id="KW-1185">Reference proteome</keyword>
<dbReference type="GO" id="GO:0030378">
    <property type="term" value="F:serine racemase activity"/>
    <property type="evidence" value="ECO:0000318"/>
    <property type="project" value="GO_Central"/>
</dbReference>
<dbReference type="EC" id="4.3.1.17" evidence="6"/>
<dbReference type="GO" id="GO:0005524">
    <property type="term" value="F:ATP binding"/>
    <property type="evidence" value="ECO:0000318"/>
    <property type="project" value="GO_Central"/>
</dbReference>
<evidence type="ECO:0000313" key="21">
    <source>
        <dbReference type="EnsemblMetazoa" id="PPA12572.1"/>
    </source>
</evidence>
<sequence>MATLEGVQKAHAHIKTVLAPTPILTSSTIDGMVGCKVLFKSEHLQKTGSFKARGAVHNMRIVTERGTKGVITHSSGNHGQAVAWAARAAGVGCTVVVPDGAPEAKLAAIEGYGARIVRCENTPAARNSTCESLSKSEGLDSIHPCYTIDTIEGQGSLAMELMEQLPSVPPLFIAVGGGGLASGIALVLPDTPLYLVEPEGKNLRQQLDASEAIEQCSLPTIADGIRTRLIGEENLKVLRTHKHIHVVTVTETEIRSAMVLLWKRLKQHIEPTAAVPLAGLIKMSAQSPLPFNQAVVILCGGNVDASFTP</sequence>
<dbReference type="PANTHER" id="PTHR43050">
    <property type="entry name" value="SERINE / THREONINE RACEMASE FAMILY MEMBER"/>
    <property type="match status" value="1"/>
</dbReference>
<comment type="similarity">
    <text evidence="5">Belongs to the serine/threonine dehydratase family.</text>
</comment>
<dbReference type="OrthoDB" id="4418812at2759"/>
<dbReference type="Proteomes" id="UP000005239">
    <property type="component" value="Unassembled WGS sequence"/>
</dbReference>
<dbReference type="SUPFAM" id="SSF53686">
    <property type="entry name" value="Tryptophan synthase beta subunit-like PLP-dependent enzymes"/>
    <property type="match status" value="1"/>
</dbReference>
<dbReference type="PROSITE" id="PS00165">
    <property type="entry name" value="DEHYDRATASE_SER_THR"/>
    <property type="match status" value="1"/>
</dbReference>
<evidence type="ECO:0000256" key="20">
    <source>
        <dbReference type="ARBA" id="ARBA00081761"/>
    </source>
</evidence>
<keyword evidence="7" id="KW-0460">Magnesium</keyword>
<reference evidence="21" key="2">
    <citation type="submission" date="2022-06" db="UniProtKB">
        <authorList>
            <consortium name="EnsemblMetazoa"/>
        </authorList>
    </citation>
    <scope>IDENTIFICATION</scope>
    <source>
        <strain evidence="21">PS312</strain>
    </source>
</reference>
<dbReference type="AlphaFoldDB" id="A0A454XPE1"/>
<evidence type="ECO:0000256" key="9">
    <source>
        <dbReference type="ARBA" id="ARBA00023239"/>
    </source>
</evidence>
<keyword evidence="8" id="KW-0663">Pyridoxal phosphate</keyword>
<keyword evidence="9" id="KW-0456">Lyase</keyword>
<comment type="catalytic activity">
    <reaction evidence="13">
        <text>L-serine = D-serine</text>
        <dbReference type="Rhea" id="RHEA:10980"/>
        <dbReference type="ChEBI" id="CHEBI:33384"/>
        <dbReference type="ChEBI" id="CHEBI:35247"/>
        <dbReference type="EC" id="5.1.1.18"/>
    </reaction>
</comment>
<evidence type="ECO:0000256" key="17">
    <source>
        <dbReference type="ARBA" id="ARBA00070760"/>
    </source>
</evidence>
<comment type="function">
    <text evidence="14">Catalyzes the synthesis of D-serine from L-serine. D-serine is a key coagonist with glutamate at NMDA receptors. Has dehydratase activity towards both L-serine and D-serine.</text>
</comment>
<evidence type="ECO:0000256" key="13">
    <source>
        <dbReference type="ARBA" id="ARBA00051769"/>
    </source>
</evidence>
<evidence type="ECO:0000256" key="10">
    <source>
        <dbReference type="ARBA" id="ARBA00031418"/>
    </source>
</evidence>
<dbReference type="InterPro" id="IPR001926">
    <property type="entry name" value="TrpB-like_PALP"/>
</dbReference>
<protein>
    <recommendedName>
        <fullName evidence="17">Serine racemase</fullName>
        <ecNumber evidence="6">4.3.1.17</ecNumber>
        <ecNumber evidence="15">4.3.1.18</ecNumber>
        <ecNumber evidence="16">5.1.1.18</ecNumber>
    </recommendedName>
    <alternativeName>
        <fullName evidence="18">D-serine ammonia-lyase</fullName>
    </alternativeName>
    <alternativeName>
        <fullName evidence="20">D-serine dehydratase</fullName>
    </alternativeName>
    <alternativeName>
        <fullName evidence="19">L-serine ammonia-lyase</fullName>
    </alternativeName>
    <alternativeName>
        <fullName evidence="10">L-serine dehydratase</fullName>
    </alternativeName>
</protein>
<evidence type="ECO:0000256" key="6">
    <source>
        <dbReference type="ARBA" id="ARBA00012093"/>
    </source>
</evidence>
<dbReference type="FunFam" id="3.40.50.1100:FF:000041">
    <property type="entry name" value="Threonine ammonia-lyase, variant"/>
    <property type="match status" value="1"/>
</dbReference>
<comment type="cofactor">
    <cofactor evidence="3">
        <name>Mn(2+)</name>
        <dbReference type="ChEBI" id="CHEBI:29035"/>
    </cofactor>
</comment>
<dbReference type="InterPro" id="IPR036052">
    <property type="entry name" value="TrpB-like_PALP_sf"/>
</dbReference>
<dbReference type="PANTHER" id="PTHR43050:SF1">
    <property type="entry name" value="SERINE RACEMASE"/>
    <property type="match status" value="1"/>
</dbReference>
<gene>
    <name evidence="21" type="primary">WBGene00102126</name>
</gene>
<organism evidence="21 22">
    <name type="scientific">Pristionchus pacificus</name>
    <name type="common">Parasitic nematode worm</name>
    <dbReference type="NCBI Taxonomy" id="54126"/>
    <lineage>
        <taxon>Eukaryota</taxon>
        <taxon>Metazoa</taxon>
        <taxon>Ecdysozoa</taxon>
        <taxon>Nematoda</taxon>
        <taxon>Chromadorea</taxon>
        <taxon>Rhabditida</taxon>
        <taxon>Rhabditina</taxon>
        <taxon>Diplogasteromorpha</taxon>
        <taxon>Diplogasteroidea</taxon>
        <taxon>Neodiplogasteridae</taxon>
        <taxon>Pristionchus</taxon>
    </lineage>
</organism>
<proteinExistence type="inferred from homology"/>
<name>A0A454XPE1_PRIPA</name>
<dbReference type="Pfam" id="PF00291">
    <property type="entry name" value="PALP"/>
    <property type="match status" value="1"/>
</dbReference>
<dbReference type="GO" id="GO:0000287">
    <property type="term" value="F:magnesium ion binding"/>
    <property type="evidence" value="ECO:0000318"/>
    <property type="project" value="GO_Central"/>
</dbReference>
<evidence type="ECO:0000256" key="7">
    <source>
        <dbReference type="ARBA" id="ARBA00022842"/>
    </source>
</evidence>
<evidence type="ECO:0000256" key="14">
    <source>
        <dbReference type="ARBA" id="ARBA00056426"/>
    </source>
</evidence>
<evidence type="ECO:0000256" key="5">
    <source>
        <dbReference type="ARBA" id="ARBA00010869"/>
    </source>
</evidence>
<evidence type="ECO:0000313" key="22">
    <source>
        <dbReference type="Proteomes" id="UP000005239"/>
    </source>
</evidence>
<evidence type="ECO:0000256" key="1">
    <source>
        <dbReference type="ARBA" id="ARBA00001913"/>
    </source>
</evidence>
<evidence type="ECO:0000256" key="3">
    <source>
        <dbReference type="ARBA" id="ARBA00001936"/>
    </source>
</evidence>
<evidence type="ECO:0000256" key="8">
    <source>
        <dbReference type="ARBA" id="ARBA00022898"/>
    </source>
</evidence>
<dbReference type="GO" id="GO:0008721">
    <property type="term" value="F:D-serine ammonia-lyase activity"/>
    <property type="evidence" value="ECO:0007669"/>
    <property type="project" value="UniProtKB-EC"/>
</dbReference>
<dbReference type="EnsemblMetazoa" id="PPA12572.1">
    <property type="protein sequence ID" value="PPA12572.1"/>
    <property type="gene ID" value="WBGene00102126"/>
</dbReference>
<reference evidence="22" key="1">
    <citation type="journal article" date="2008" name="Nat. Genet.">
        <title>The Pristionchus pacificus genome provides a unique perspective on nematode lifestyle and parasitism.</title>
        <authorList>
            <person name="Dieterich C."/>
            <person name="Clifton S.W."/>
            <person name="Schuster L.N."/>
            <person name="Chinwalla A."/>
            <person name="Delehaunty K."/>
            <person name="Dinkelacker I."/>
            <person name="Fulton L."/>
            <person name="Fulton R."/>
            <person name="Godfrey J."/>
            <person name="Minx P."/>
            <person name="Mitreva M."/>
            <person name="Roeseler W."/>
            <person name="Tian H."/>
            <person name="Witte H."/>
            <person name="Yang S.P."/>
            <person name="Wilson R.K."/>
            <person name="Sommer R.J."/>
        </authorList>
    </citation>
    <scope>NUCLEOTIDE SEQUENCE [LARGE SCALE GENOMIC DNA]</scope>
    <source>
        <strain evidence="22">PS312</strain>
    </source>
</reference>
<dbReference type="GO" id="GO:0030170">
    <property type="term" value="F:pyridoxal phosphate binding"/>
    <property type="evidence" value="ECO:0000318"/>
    <property type="project" value="GO_Central"/>
</dbReference>
<dbReference type="Gene3D" id="3.40.50.1100">
    <property type="match status" value="2"/>
</dbReference>
<dbReference type="EC" id="4.3.1.18" evidence="15"/>
<comment type="cofactor">
    <cofactor evidence="1">
        <name>Ca(2+)</name>
        <dbReference type="ChEBI" id="CHEBI:29108"/>
    </cofactor>
</comment>
<dbReference type="InterPro" id="IPR000634">
    <property type="entry name" value="Ser/Thr_deHydtase_PyrdxlP-BS"/>
</dbReference>
<evidence type="ECO:0000256" key="16">
    <source>
        <dbReference type="ARBA" id="ARBA00066592"/>
    </source>
</evidence>
<dbReference type="OMA" id="LIHPFDH"/>
<dbReference type="GO" id="GO:0003941">
    <property type="term" value="F:L-serine ammonia-lyase activity"/>
    <property type="evidence" value="ECO:0000318"/>
    <property type="project" value="GO_Central"/>
</dbReference>
<evidence type="ECO:0000256" key="11">
    <source>
        <dbReference type="ARBA" id="ARBA00049406"/>
    </source>
</evidence>
<comment type="catalytic activity">
    <reaction evidence="12">
        <text>D-serine = pyruvate + NH4(+)</text>
        <dbReference type="Rhea" id="RHEA:13977"/>
        <dbReference type="ChEBI" id="CHEBI:15361"/>
        <dbReference type="ChEBI" id="CHEBI:28938"/>
        <dbReference type="ChEBI" id="CHEBI:35247"/>
        <dbReference type="EC" id="4.3.1.18"/>
    </reaction>
</comment>
<comment type="cofactor">
    <cofactor evidence="4">
        <name>Mg(2+)</name>
        <dbReference type="ChEBI" id="CHEBI:18420"/>
    </cofactor>
</comment>
<comment type="catalytic activity">
    <reaction evidence="11">
        <text>L-serine = pyruvate + NH4(+)</text>
        <dbReference type="Rhea" id="RHEA:19169"/>
        <dbReference type="ChEBI" id="CHEBI:15361"/>
        <dbReference type="ChEBI" id="CHEBI:28938"/>
        <dbReference type="ChEBI" id="CHEBI:33384"/>
        <dbReference type="EC" id="4.3.1.17"/>
    </reaction>
</comment>
<accession>A0A8R1UAP8</accession>
<dbReference type="GO" id="GO:0006563">
    <property type="term" value="P:L-serine metabolic process"/>
    <property type="evidence" value="ECO:0007669"/>
    <property type="project" value="UniProtKB-ARBA"/>
</dbReference>
<evidence type="ECO:0000256" key="4">
    <source>
        <dbReference type="ARBA" id="ARBA00001946"/>
    </source>
</evidence>
<evidence type="ECO:0000256" key="15">
    <source>
        <dbReference type="ARBA" id="ARBA00066349"/>
    </source>
</evidence>
<evidence type="ECO:0000256" key="2">
    <source>
        <dbReference type="ARBA" id="ARBA00001933"/>
    </source>
</evidence>
<dbReference type="EC" id="5.1.1.18" evidence="16"/>
<evidence type="ECO:0000256" key="19">
    <source>
        <dbReference type="ARBA" id="ARBA00081060"/>
    </source>
</evidence>
<evidence type="ECO:0000256" key="18">
    <source>
        <dbReference type="ARBA" id="ARBA00076108"/>
    </source>
</evidence>
<evidence type="ECO:0000256" key="12">
    <source>
        <dbReference type="ARBA" id="ARBA00050422"/>
    </source>
</evidence>
<accession>A0A454XPE1</accession>
<dbReference type="GO" id="GO:0070179">
    <property type="term" value="P:D-serine biosynthetic process"/>
    <property type="evidence" value="ECO:0000318"/>
    <property type="project" value="GO_Central"/>
</dbReference>